<evidence type="ECO:0008006" key="5">
    <source>
        <dbReference type="Google" id="ProtNLM"/>
    </source>
</evidence>
<gene>
    <name evidence="3" type="ORF">D1114_22980</name>
</gene>
<keyword evidence="2" id="KW-1133">Transmembrane helix</keyword>
<keyword evidence="2" id="KW-0812">Transmembrane</keyword>
<feature type="region of interest" description="Disordered" evidence="1">
    <location>
        <begin position="1"/>
        <end position="25"/>
    </location>
</feature>
<evidence type="ECO:0000313" key="4">
    <source>
        <dbReference type="Proteomes" id="UP000266305"/>
    </source>
</evidence>
<reference evidence="3 4" key="1">
    <citation type="submission" date="2018-08" db="EMBL/GenBank/DDBJ databases">
        <title>Draft genome sequence of Rhodobacter sphaeroides FY.</title>
        <authorList>
            <person name="Rayyan A."/>
            <person name="Meyer T.E."/>
            <person name="Kyndt J.A."/>
        </authorList>
    </citation>
    <scope>NUCLEOTIDE SEQUENCE [LARGE SCALE GENOMIC DNA]</scope>
    <source>
        <strain evidence="3 4">FY</strain>
    </source>
</reference>
<feature type="compositionally biased region" description="Low complexity" evidence="1">
    <location>
        <begin position="1"/>
        <end position="12"/>
    </location>
</feature>
<comment type="caution">
    <text evidence="3">The sequence shown here is derived from an EMBL/GenBank/DDBJ whole genome shotgun (WGS) entry which is preliminary data.</text>
</comment>
<evidence type="ECO:0000313" key="3">
    <source>
        <dbReference type="EMBL" id="RHZ90485.1"/>
    </source>
</evidence>
<dbReference type="Proteomes" id="UP000266305">
    <property type="component" value="Unassembled WGS sequence"/>
</dbReference>
<keyword evidence="2" id="KW-0472">Membrane</keyword>
<dbReference type="AlphaFoldDB" id="A0AAX1UEG6"/>
<accession>A0AAX1UEG6</accession>
<proteinExistence type="predicted"/>
<evidence type="ECO:0000256" key="2">
    <source>
        <dbReference type="SAM" id="Phobius"/>
    </source>
</evidence>
<protein>
    <recommendedName>
        <fullName evidence="5">Transposase DDE domain-containing protein</fullName>
    </recommendedName>
</protein>
<feature type="transmembrane region" description="Helical" evidence="2">
    <location>
        <begin position="64"/>
        <end position="82"/>
    </location>
</feature>
<name>A0AAX1UEG6_CERSP</name>
<evidence type="ECO:0000256" key="1">
    <source>
        <dbReference type="SAM" id="MobiDB-lite"/>
    </source>
</evidence>
<sequence length="88" mass="9574">MTHGIRPSGRVGPVPPQPGAAGRRWPWTAEARLTRQLRSETPSDRIFAASCVCGHNVLKMLAHLRALLAAILAVFLSILRLSPRVAMP</sequence>
<organism evidence="3 4">
    <name type="scientific">Cereibacter sphaeroides</name>
    <name type="common">Rhodobacter sphaeroides</name>
    <dbReference type="NCBI Taxonomy" id="1063"/>
    <lineage>
        <taxon>Bacteria</taxon>
        <taxon>Pseudomonadati</taxon>
        <taxon>Pseudomonadota</taxon>
        <taxon>Alphaproteobacteria</taxon>
        <taxon>Rhodobacterales</taxon>
        <taxon>Paracoccaceae</taxon>
        <taxon>Cereibacter</taxon>
    </lineage>
</organism>
<dbReference type="EMBL" id="QWGP01000055">
    <property type="protein sequence ID" value="RHZ90485.1"/>
    <property type="molecule type" value="Genomic_DNA"/>
</dbReference>